<organism evidence="9 10">
    <name type="scientific">Candidatus Tagabacteria bacterium RIFCSPLOWO2_01_FULL_42_9</name>
    <dbReference type="NCBI Taxonomy" id="1802296"/>
    <lineage>
        <taxon>Bacteria</taxon>
        <taxon>Candidatus Tagaibacteriota</taxon>
    </lineage>
</organism>
<protein>
    <recommendedName>
        <fullName evidence="6 7">Methionine aminopeptidase</fullName>
        <shortName evidence="6">MAP</shortName>
        <shortName evidence="6">MetAP</shortName>
        <ecNumber evidence="6 7">3.4.11.18</ecNumber>
    </recommendedName>
    <alternativeName>
        <fullName evidence="6">Peptidase M</fullName>
    </alternativeName>
</protein>
<feature type="binding site" evidence="6">
    <location>
        <position position="182"/>
    </location>
    <ligand>
        <name>substrate</name>
    </ligand>
</feature>
<proteinExistence type="inferred from homology"/>
<keyword evidence="5 6" id="KW-0378">Hydrolase</keyword>
<keyword evidence="3 6" id="KW-0645">Protease</keyword>
<dbReference type="EMBL" id="MHRA01000002">
    <property type="protein sequence ID" value="OHA16117.1"/>
    <property type="molecule type" value="Genomic_DNA"/>
</dbReference>
<evidence type="ECO:0000256" key="2">
    <source>
        <dbReference type="ARBA" id="ARBA00022438"/>
    </source>
</evidence>
<reference evidence="9 10" key="1">
    <citation type="journal article" date="2016" name="Nat. Commun.">
        <title>Thousands of microbial genomes shed light on interconnected biogeochemical processes in an aquifer system.</title>
        <authorList>
            <person name="Anantharaman K."/>
            <person name="Brown C.T."/>
            <person name="Hug L.A."/>
            <person name="Sharon I."/>
            <person name="Castelle C.J."/>
            <person name="Probst A.J."/>
            <person name="Thomas B.C."/>
            <person name="Singh A."/>
            <person name="Wilkins M.J."/>
            <person name="Karaoz U."/>
            <person name="Brodie E.L."/>
            <person name="Williams K.H."/>
            <person name="Hubbard S.S."/>
            <person name="Banfield J.F."/>
        </authorList>
    </citation>
    <scope>NUCLEOTIDE SEQUENCE [LARGE SCALE GENOMIC DNA]</scope>
</reference>
<feature type="binding site" evidence="6">
    <location>
        <position position="239"/>
    </location>
    <ligand>
        <name>a divalent metal cation</name>
        <dbReference type="ChEBI" id="CHEBI:60240"/>
        <label>2</label>
        <note>catalytic</note>
    </ligand>
</feature>
<dbReference type="GO" id="GO:0004239">
    <property type="term" value="F:initiator methionyl aminopeptidase activity"/>
    <property type="evidence" value="ECO:0007669"/>
    <property type="project" value="UniProtKB-UniRule"/>
</dbReference>
<evidence type="ECO:0000313" key="10">
    <source>
        <dbReference type="Proteomes" id="UP000178116"/>
    </source>
</evidence>
<feature type="binding site" evidence="6">
    <location>
        <position position="112"/>
    </location>
    <ligand>
        <name>a divalent metal cation</name>
        <dbReference type="ChEBI" id="CHEBI:60240"/>
        <label>1</label>
    </ligand>
</feature>
<dbReference type="AlphaFoldDB" id="A0A1G2LWX8"/>
<keyword evidence="2 6" id="KW-0031">Aminopeptidase</keyword>
<feature type="binding site" evidence="6">
    <location>
        <position position="112"/>
    </location>
    <ligand>
        <name>a divalent metal cation</name>
        <dbReference type="ChEBI" id="CHEBI:60240"/>
        <label>2</label>
        <note>catalytic</note>
    </ligand>
</feature>
<evidence type="ECO:0000256" key="6">
    <source>
        <dbReference type="HAMAP-Rule" id="MF_01974"/>
    </source>
</evidence>
<feature type="binding site" evidence="6">
    <location>
        <position position="239"/>
    </location>
    <ligand>
        <name>a divalent metal cation</name>
        <dbReference type="ChEBI" id="CHEBI:60240"/>
        <label>1</label>
    </ligand>
</feature>
<dbReference type="Pfam" id="PF00557">
    <property type="entry name" value="Peptidase_M24"/>
    <property type="match status" value="1"/>
</dbReference>
<evidence type="ECO:0000256" key="1">
    <source>
        <dbReference type="ARBA" id="ARBA00002521"/>
    </source>
</evidence>
<evidence type="ECO:0000256" key="4">
    <source>
        <dbReference type="ARBA" id="ARBA00022723"/>
    </source>
</evidence>
<name>A0A1G2LWX8_9BACT</name>
<dbReference type="GO" id="GO:0006508">
    <property type="term" value="P:proteolysis"/>
    <property type="evidence" value="ECO:0007669"/>
    <property type="project" value="UniProtKB-KW"/>
</dbReference>
<evidence type="ECO:0000256" key="3">
    <source>
        <dbReference type="ARBA" id="ARBA00022670"/>
    </source>
</evidence>
<feature type="binding site" evidence="6">
    <location>
        <position position="208"/>
    </location>
    <ligand>
        <name>a divalent metal cation</name>
        <dbReference type="ChEBI" id="CHEBI:60240"/>
        <label>2</label>
        <note>catalytic</note>
    </ligand>
</feature>
<dbReference type="InterPro" id="IPR001714">
    <property type="entry name" value="Pept_M24_MAP"/>
</dbReference>
<accession>A0A1G2LWX8</accession>
<dbReference type="CDD" id="cd01086">
    <property type="entry name" value="MetAP1"/>
    <property type="match status" value="1"/>
</dbReference>
<feature type="binding site" evidence="6">
    <location>
        <position position="175"/>
    </location>
    <ligand>
        <name>a divalent metal cation</name>
        <dbReference type="ChEBI" id="CHEBI:60240"/>
        <label>2</label>
        <note>catalytic</note>
    </ligand>
</feature>
<dbReference type="GO" id="GO:0005829">
    <property type="term" value="C:cytosol"/>
    <property type="evidence" value="ECO:0007669"/>
    <property type="project" value="TreeGrafter"/>
</dbReference>
<dbReference type="Gene3D" id="3.90.230.10">
    <property type="entry name" value="Creatinase/methionine aminopeptidase superfamily"/>
    <property type="match status" value="1"/>
</dbReference>
<evidence type="ECO:0000256" key="5">
    <source>
        <dbReference type="ARBA" id="ARBA00022801"/>
    </source>
</evidence>
<dbReference type="Proteomes" id="UP000178116">
    <property type="component" value="Unassembled WGS sequence"/>
</dbReference>
<feature type="binding site" evidence="6">
    <location>
        <position position="101"/>
    </location>
    <ligand>
        <name>a divalent metal cation</name>
        <dbReference type="ChEBI" id="CHEBI:60240"/>
        <label>1</label>
    </ligand>
</feature>
<comment type="similarity">
    <text evidence="6">Belongs to the peptidase M24A family. Methionine aminopeptidase type 1 subfamily.</text>
</comment>
<keyword evidence="4 6" id="KW-0479">Metal-binding</keyword>
<dbReference type="SUPFAM" id="SSF55920">
    <property type="entry name" value="Creatinase/aminopeptidase"/>
    <property type="match status" value="1"/>
</dbReference>
<dbReference type="PRINTS" id="PR00599">
    <property type="entry name" value="MAPEPTIDASE"/>
</dbReference>
<dbReference type="PANTHER" id="PTHR43330:SF27">
    <property type="entry name" value="METHIONINE AMINOPEPTIDASE"/>
    <property type="match status" value="1"/>
</dbReference>
<dbReference type="HAMAP" id="MF_01974">
    <property type="entry name" value="MetAP_1"/>
    <property type="match status" value="1"/>
</dbReference>
<evidence type="ECO:0000256" key="7">
    <source>
        <dbReference type="RuleBase" id="RU003653"/>
    </source>
</evidence>
<dbReference type="PANTHER" id="PTHR43330">
    <property type="entry name" value="METHIONINE AMINOPEPTIDASE"/>
    <property type="match status" value="1"/>
</dbReference>
<dbReference type="GO" id="GO:0070006">
    <property type="term" value="F:metalloaminopeptidase activity"/>
    <property type="evidence" value="ECO:0007669"/>
    <property type="project" value="UniProtKB-UniRule"/>
</dbReference>
<comment type="subunit">
    <text evidence="6">Monomer.</text>
</comment>
<comment type="cofactor">
    <cofactor evidence="6">
        <name>Co(2+)</name>
        <dbReference type="ChEBI" id="CHEBI:48828"/>
    </cofactor>
    <cofactor evidence="6">
        <name>Zn(2+)</name>
        <dbReference type="ChEBI" id="CHEBI:29105"/>
    </cofactor>
    <cofactor evidence="6">
        <name>Mn(2+)</name>
        <dbReference type="ChEBI" id="CHEBI:29035"/>
    </cofactor>
    <cofactor evidence="6">
        <name>Fe(2+)</name>
        <dbReference type="ChEBI" id="CHEBI:29033"/>
    </cofactor>
    <text evidence="6">Binds 2 divalent metal cations per subunit. Has a high-affinity and a low affinity metal-binding site. The true nature of the physiological cofactor is under debate. The enzyme is active with cobalt, zinc, manganese or divalent iron ions. Most likely, methionine aminopeptidases function as mononuclear Fe(2+)-metalloproteases under physiological conditions, and the catalytically relevant metal-binding site has been assigned to the histidine-containing high-affinity site.</text>
</comment>
<dbReference type="InterPro" id="IPR000994">
    <property type="entry name" value="Pept_M24"/>
</dbReference>
<comment type="catalytic activity">
    <reaction evidence="6 7">
        <text>Release of N-terminal amino acids, preferentially methionine, from peptides and arylamides.</text>
        <dbReference type="EC" id="3.4.11.18"/>
    </reaction>
</comment>
<dbReference type="NCBIfam" id="TIGR00500">
    <property type="entry name" value="met_pdase_I"/>
    <property type="match status" value="1"/>
</dbReference>
<gene>
    <name evidence="6" type="primary">map</name>
    <name evidence="9" type="ORF">A3A10_00190</name>
</gene>
<comment type="caution">
    <text evidence="9">The sequence shown here is derived from an EMBL/GenBank/DDBJ whole genome shotgun (WGS) entry which is preliminary data.</text>
</comment>
<evidence type="ECO:0000313" key="9">
    <source>
        <dbReference type="EMBL" id="OHA16117.1"/>
    </source>
</evidence>
<dbReference type="InterPro" id="IPR036005">
    <property type="entry name" value="Creatinase/aminopeptidase-like"/>
</dbReference>
<feature type="binding site" evidence="6">
    <location>
        <position position="83"/>
    </location>
    <ligand>
        <name>substrate</name>
    </ligand>
</feature>
<evidence type="ECO:0000259" key="8">
    <source>
        <dbReference type="Pfam" id="PF00557"/>
    </source>
</evidence>
<feature type="domain" description="Peptidase M24" evidence="8">
    <location>
        <begin position="13"/>
        <end position="245"/>
    </location>
</feature>
<comment type="function">
    <text evidence="1 6">Removes the N-terminal methionine from nascent proteins. The N-terminal methionine is often cleaved when the second residue in the primary sequence is small and uncharged (Met-Ala-, Cys, Gly, Pro, Ser, Thr, or Val). Requires deformylation of the N(alpha)-formylated initiator methionine before it can be hydrolyzed.</text>
</comment>
<sequence length="255" mass="27749">MITVKTPEEIKILKDGGKILASVLLMVAERAKPGVATLELDKRAEFLIKKAGGEPAFLNYKEKIDKYPFPASLCVSINDEVVHGIPSKERILKEGDIVGLDLGLKWNGFYTDATITVGVGKISEEAQKLLDTTKSALDKGIASIKENAAIGDIGFAIQSHVEKNGFNVVKKLVGHGVGYDLHEEPEIPNWGEKKTGIVLKQGMVLALEPMATMGNGDVYLAQNNWTWKEKNGFLSAHFEHTIAVAKNGAEVLTRI</sequence>
<dbReference type="GO" id="GO:0046872">
    <property type="term" value="F:metal ion binding"/>
    <property type="evidence" value="ECO:0007669"/>
    <property type="project" value="UniProtKB-UniRule"/>
</dbReference>
<dbReference type="EC" id="3.4.11.18" evidence="6 7"/>
<dbReference type="InterPro" id="IPR002467">
    <property type="entry name" value="Pept_M24A_MAP1"/>
</dbReference>